<comment type="caution">
    <text evidence="1">The sequence shown here is derived from an EMBL/GenBank/DDBJ whole genome shotgun (WGS) entry which is preliminary data.</text>
</comment>
<evidence type="ECO:0000313" key="2">
    <source>
        <dbReference type="Proteomes" id="UP000285326"/>
    </source>
</evidence>
<protein>
    <submittedName>
        <fullName evidence="1">Uncharacterized protein</fullName>
    </submittedName>
</protein>
<dbReference type="EMBL" id="MCBS01022389">
    <property type="protein sequence ID" value="RKF76898.1"/>
    <property type="molecule type" value="Genomic_DNA"/>
</dbReference>
<accession>A0A420IQQ9</accession>
<evidence type="ECO:0000313" key="1">
    <source>
        <dbReference type="EMBL" id="RKF76898.1"/>
    </source>
</evidence>
<organism evidence="1 2">
    <name type="scientific">Golovinomyces cichoracearum</name>
    <dbReference type="NCBI Taxonomy" id="62708"/>
    <lineage>
        <taxon>Eukaryota</taxon>
        <taxon>Fungi</taxon>
        <taxon>Dikarya</taxon>
        <taxon>Ascomycota</taxon>
        <taxon>Pezizomycotina</taxon>
        <taxon>Leotiomycetes</taxon>
        <taxon>Erysiphales</taxon>
        <taxon>Erysiphaceae</taxon>
        <taxon>Golovinomyces</taxon>
    </lineage>
</organism>
<name>A0A420IQQ9_9PEZI</name>
<gene>
    <name evidence="1" type="ORF">GcM1_223012</name>
</gene>
<dbReference type="Proteomes" id="UP000285326">
    <property type="component" value="Unassembled WGS sequence"/>
</dbReference>
<sequence>MKGLAGFEPASSYLEWGICPSYLDSTWKNGPEDVPFQQLADGSLRNVRNYLYLSLKCCWCWVVFRRKEYSLWIGARIMIYILSYFTTSSTCTRLSSILNIFKKRRTSLGRRSIYKGSLRIKS</sequence>
<proteinExistence type="predicted"/>
<reference evidence="1 2" key="1">
    <citation type="journal article" date="2018" name="BMC Genomics">
        <title>Comparative genome analyses reveal sequence features reflecting distinct modes of host-adaptation between dicot and monocot powdery mildew.</title>
        <authorList>
            <person name="Wu Y."/>
            <person name="Ma X."/>
            <person name="Pan Z."/>
            <person name="Kale S.D."/>
            <person name="Song Y."/>
            <person name="King H."/>
            <person name="Zhang Q."/>
            <person name="Presley C."/>
            <person name="Deng X."/>
            <person name="Wei C.I."/>
            <person name="Xiao S."/>
        </authorList>
    </citation>
    <scope>NUCLEOTIDE SEQUENCE [LARGE SCALE GENOMIC DNA]</scope>
    <source>
        <strain evidence="1">UMSG1</strain>
    </source>
</reference>
<dbReference type="AlphaFoldDB" id="A0A420IQQ9"/>